<organism evidence="2 3">
    <name type="scientific">Gossypium stocksii</name>
    <dbReference type="NCBI Taxonomy" id="47602"/>
    <lineage>
        <taxon>Eukaryota</taxon>
        <taxon>Viridiplantae</taxon>
        <taxon>Streptophyta</taxon>
        <taxon>Embryophyta</taxon>
        <taxon>Tracheophyta</taxon>
        <taxon>Spermatophyta</taxon>
        <taxon>Magnoliopsida</taxon>
        <taxon>eudicotyledons</taxon>
        <taxon>Gunneridae</taxon>
        <taxon>Pentapetalae</taxon>
        <taxon>rosids</taxon>
        <taxon>malvids</taxon>
        <taxon>Malvales</taxon>
        <taxon>Malvaceae</taxon>
        <taxon>Malvoideae</taxon>
        <taxon>Gossypium</taxon>
    </lineage>
</organism>
<feature type="domain" description="Reverse transcriptase zinc-binding" evidence="1">
    <location>
        <begin position="7"/>
        <end position="71"/>
    </location>
</feature>
<evidence type="ECO:0000313" key="2">
    <source>
        <dbReference type="EMBL" id="KAH1122381.1"/>
    </source>
</evidence>
<gene>
    <name evidence="2" type="ORF">J1N35_005541</name>
</gene>
<accession>A0A9D3WE03</accession>
<protein>
    <recommendedName>
        <fullName evidence="1">Reverse transcriptase zinc-binding domain-containing protein</fullName>
    </recommendedName>
</protein>
<proteinExistence type="predicted"/>
<reference evidence="2 3" key="1">
    <citation type="journal article" date="2021" name="Plant Biotechnol. J.">
        <title>Multi-omics assisted identification of the key and species-specific regulatory components of drought-tolerant mechanisms in Gossypium stocksii.</title>
        <authorList>
            <person name="Yu D."/>
            <person name="Ke L."/>
            <person name="Zhang D."/>
            <person name="Wu Y."/>
            <person name="Sun Y."/>
            <person name="Mei J."/>
            <person name="Sun J."/>
            <person name="Sun Y."/>
        </authorList>
    </citation>
    <scope>NUCLEOTIDE SEQUENCE [LARGE SCALE GENOMIC DNA]</scope>
    <source>
        <strain evidence="3">cv. E1</strain>
        <tissue evidence="2">Leaf</tissue>
    </source>
</reference>
<dbReference type="EMBL" id="JAIQCV010000002">
    <property type="protein sequence ID" value="KAH1122381.1"/>
    <property type="molecule type" value="Genomic_DNA"/>
</dbReference>
<dbReference type="Proteomes" id="UP000828251">
    <property type="component" value="Unassembled WGS sequence"/>
</dbReference>
<dbReference type="InterPro" id="IPR026960">
    <property type="entry name" value="RVT-Znf"/>
</dbReference>
<comment type="caution">
    <text evidence="2">The sequence shown here is derived from an EMBL/GenBank/DDBJ whole genome shotgun (WGS) entry which is preliminary data.</text>
</comment>
<evidence type="ECO:0000259" key="1">
    <source>
        <dbReference type="Pfam" id="PF13966"/>
    </source>
</evidence>
<dbReference type="Pfam" id="PF13966">
    <property type="entry name" value="zf-RVT"/>
    <property type="match status" value="1"/>
</dbReference>
<keyword evidence="3" id="KW-1185">Reference proteome</keyword>
<name>A0A9D3WE03_9ROSI</name>
<dbReference type="OrthoDB" id="997776at2759"/>
<evidence type="ECO:0000313" key="3">
    <source>
        <dbReference type="Proteomes" id="UP000828251"/>
    </source>
</evidence>
<sequence>MGLYWLFWKIIWKLKTLPKVQVFIWRLGHENIPTNNMIASIRPTTNPSCQCYGAENETLLHAIKDCPSARAILYCSGLDDRLINRDFENCIDWLEELP</sequence>
<dbReference type="AlphaFoldDB" id="A0A9D3WE03"/>